<dbReference type="RefSeq" id="XP_066705206.1">
    <property type="nucleotide sequence ID" value="XM_066836313.1"/>
</dbReference>
<evidence type="ECO:0000313" key="3">
    <source>
        <dbReference type="EMBL" id="KAK7965814.1"/>
    </source>
</evidence>
<keyword evidence="2" id="KW-0732">Signal</keyword>
<dbReference type="Proteomes" id="UP001391051">
    <property type="component" value="Unassembled WGS sequence"/>
</dbReference>
<accession>A0ABR1QT25</accession>
<dbReference type="EMBL" id="JAQQWE010000001">
    <property type="protein sequence ID" value="KAK7965814.1"/>
    <property type="molecule type" value="Genomic_DNA"/>
</dbReference>
<sequence length="286" mass="31436">MHIYKLTMACLAFMGQVAAFGLVNPGDRFHPTTLPTATSEHSAKHPARDYPPPPPTEVITVTAEPGAPAPSPTASGPSDADHNLRSLIIGSLNNARRRNRAHGCKNLSDDIFFNKTVTSLGFWTPESATHKNFTLKEVLERLVLYQDAYSVMQTQSERRTFPDNIVDEIRAATKLIQEDGELRGANARILRALDIIFDDVCGGTGEVQQVPDRVQDTVDVVLRGLAVNPQLADPGSQKPRPACECFGGPDVDLTIRYEWNRDAADWKCLCFTRQRVYVTAPPAPAT</sequence>
<evidence type="ECO:0000256" key="2">
    <source>
        <dbReference type="SAM" id="SignalP"/>
    </source>
</evidence>
<protein>
    <submittedName>
        <fullName evidence="3">Uncharacterized protein</fullName>
    </submittedName>
</protein>
<evidence type="ECO:0000256" key="1">
    <source>
        <dbReference type="SAM" id="MobiDB-lite"/>
    </source>
</evidence>
<feature type="chain" id="PRO_5047010808" evidence="2">
    <location>
        <begin position="20"/>
        <end position="286"/>
    </location>
</feature>
<name>A0ABR1QT25_9PEZI</name>
<evidence type="ECO:0000313" key="4">
    <source>
        <dbReference type="Proteomes" id="UP001391051"/>
    </source>
</evidence>
<reference evidence="3 4" key="1">
    <citation type="submission" date="2023-01" db="EMBL/GenBank/DDBJ databases">
        <title>Analysis of 21 Apiospora genomes using comparative genomics revels a genus with tremendous synthesis potential of carbohydrate active enzymes and secondary metabolites.</title>
        <authorList>
            <person name="Sorensen T."/>
        </authorList>
    </citation>
    <scope>NUCLEOTIDE SEQUENCE [LARGE SCALE GENOMIC DNA]</scope>
    <source>
        <strain evidence="3 4">CBS 24483</strain>
    </source>
</reference>
<feature type="region of interest" description="Disordered" evidence="1">
    <location>
        <begin position="31"/>
        <end position="56"/>
    </location>
</feature>
<dbReference type="GeneID" id="92069375"/>
<comment type="caution">
    <text evidence="3">The sequence shown here is derived from an EMBL/GenBank/DDBJ whole genome shotgun (WGS) entry which is preliminary data.</text>
</comment>
<feature type="compositionally biased region" description="Low complexity" evidence="1">
    <location>
        <begin position="63"/>
        <end position="78"/>
    </location>
</feature>
<organism evidence="3 4">
    <name type="scientific">Apiospora aurea</name>
    <dbReference type="NCBI Taxonomy" id="335848"/>
    <lineage>
        <taxon>Eukaryota</taxon>
        <taxon>Fungi</taxon>
        <taxon>Dikarya</taxon>
        <taxon>Ascomycota</taxon>
        <taxon>Pezizomycotina</taxon>
        <taxon>Sordariomycetes</taxon>
        <taxon>Xylariomycetidae</taxon>
        <taxon>Amphisphaeriales</taxon>
        <taxon>Apiosporaceae</taxon>
        <taxon>Apiospora</taxon>
    </lineage>
</organism>
<feature type="region of interest" description="Disordered" evidence="1">
    <location>
        <begin position="63"/>
        <end position="82"/>
    </location>
</feature>
<keyword evidence="4" id="KW-1185">Reference proteome</keyword>
<gene>
    <name evidence="3" type="ORF">PG986_000091</name>
</gene>
<proteinExistence type="predicted"/>
<feature type="signal peptide" evidence="2">
    <location>
        <begin position="1"/>
        <end position="19"/>
    </location>
</feature>